<feature type="transmembrane region" description="Helical" evidence="2">
    <location>
        <begin position="214"/>
        <end position="239"/>
    </location>
</feature>
<comment type="caution">
    <text evidence="4">The sequence shown here is derived from an EMBL/GenBank/DDBJ whole genome shotgun (WGS) entry which is preliminary data.</text>
</comment>
<feature type="chain" id="PRO_5045873442" evidence="3">
    <location>
        <begin position="24"/>
        <end position="368"/>
    </location>
</feature>
<dbReference type="Proteomes" id="UP001465976">
    <property type="component" value="Unassembled WGS sequence"/>
</dbReference>
<keyword evidence="2" id="KW-0472">Membrane</keyword>
<dbReference type="EMBL" id="JBAHYK010001501">
    <property type="protein sequence ID" value="KAL0567769.1"/>
    <property type="molecule type" value="Genomic_DNA"/>
</dbReference>
<dbReference type="Pfam" id="PF03663">
    <property type="entry name" value="Glyco_hydro_76"/>
    <property type="match status" value="1"/>
</dbReference>
<dbReference type="InterPro" id="IPR005198">
    <property type="entry name" value="Glyco_hydro_76"/>
</dbReference>
<dbReference type="InterPro" id="IPR053169">
    <property type="entry name" value="MUG_Protein"/>
</dbReference>
<sequence>MPYGNPRFRAFFVLSALLAETTSNSTYLEAALQAQKFLVAHLYNTKSKIVLDQISAKKEDSCSAPETSSNSFNSGLMIEGTVILASMNKSTVGEDLVAGAVGNPDWNDRDVILSIKEFDQGADLYFPRALAALHSRNSTPADVKSYAERYLVVQYNAIINNAAGQNNTYGSRWTGPPGAGFSRANQVVALSVLVPAISLQTSESTTPSQAHSHAGAIAGGVVGGLFSLLLIVGATLWFIRRKRATTRNIHLEDMNPTPYPILESSSSYPQMRNLPTPFGGSKPPSKQDRNYRVVATPHVSSTPLSIHSSTDESGTTQLEINRLHTNVEQIMTLLNLNDRERRSGGGMADSDEQPPDYQSDYDGGRIRR</sequence>
<gene>
    <name evidence="4" type="ORF">V5O48_014228</name>
</gene>
<keyword evidence="2" id="KW-0812">Transmembrane</keyword>
<protein>
    <submittedName>
        <fullName evidence="4">Uncharacterized protein</fullName>
    </submittedName>
</protein>
<evidence type="ECO:0000256" key="2">
    <source>
        <dbReference type="SAM" id="Phobius"/>
    </source>
</evidence>
<dbReference type="Gene3D" id="1.50.10.20">
    <property type="match status" value="1"/>
</dbReference>
<keyword evidence="3" id="KW-0732">Signal</keyword>
<reference evidence="4 5" key="1">
    <citation type="submission" date="2024-02" db="EMBL/GenBank/DDBJ databases">
        <title>A draft genome for the cacao thread blight pathogen Marasmius crinis-equi.</title>
        <authorList>
            <person name="Cohen S.P."/>
            <person name="Baruah I.K."/>
            <person name="Amoako-Attah I."/>
            <person name="Bukari Y."/>
            <person name="Meinhardt L.W."/>
            <person name="Bailey B.A."/>
        </authorList>
    </citation>
    <scope>NUCLEOTIDE SEQUENCE [LARGE SCALE GENOMIC DNA]</scope>
    <source>
        <strain evidence="4 5">GH-76</strain>
    </source>
</reference>
<name>A0ABR3EXV9_9AGAR</name>
<feature type="region of interest" description="Disordered" evidence="1">
    <location>
        <begin position="252"/>
        <end position="289"/>
    </location>
</feature>
<proteinExistence type="predicted"/>
<evidence type="ECO:0000313" key="4">
    <source>
        <dbReference type="EMBL" id="KAL0567769.1"/>
    </source>
</evidence>
<accession>A0ABR3EXV9</accession>
<keyword evidence="2" id="KW-1133">Transmembrane helix</keyword>
<feature type="region of interest" description="Disordered" evidence="1">
    <location>
        <begin position="340"/>
        <end position="368"/>
    </location>
</feature>
<keyword evidence="5" id="KW-1185">Reference proteome</keyword>
<dbReference type="PANTHER" id="PTHR47791:SF3">
    <property type="entry name" value="MEIOTICALLY UP-REGULATED GENE 191 PROTEIN"/>
    <property type="match status" value="1"/>
</dbReference>
<evidence type="ECO:0000256" key="3">
    <source>
        <dbReference type="SAM" id="SignalP"/>
    </source>
</evidence>
<dbReference type="Gene3D" id="1.20.5.510">
    <property type="entry name" value="Single helix bin"/>
    <property type="match status" value="1"/>
</dbReference>
<feature type="signal peptide" evidence="3">
    <location>
        <begin position="1"/>
        <end position="23"/>
    </location>
</feature>
<evidence type="ECO:0000313" key="5">
    <source>
        <dbReference type="Proteomes" id="UP001465976"/>
    </source>
</evidence>
<organism evidence="4 5">
    <name type="scientific">Marasmius crinis-equi</name>
    <dbReference type="NCBI Taxonomy" id="585013"/>
    <lineage>
        <taxon>Eukaryota</taxon>
        <taxon>Fungi</taxon>
        <taxon>Dikarya</taxon>
        <taxon>Basidiomycota</taxon>
        <taxon>Agaricomycotina</taxon>
        <taxon>Agaricomycetes</taxon>
        <taxon>Agaricomycetidae</taxon>
        <taxon>Agaricales</taxon>
        <taxon>Marasmiineae</taxon>
        <taxon>Marasmiaceae</taxon>
        <taxon>Marasmius</taxon>
    </lineage>
</organism>
<dbReference type="PANTHER" id="PTHR47791">
    <property type="entry name" value="MEIOTICALLY UP-REGULATED GENE 191 PROTEIN"/>
    <property type="match status" value="1"/>
</dbReference>
<evidence type="ECO:0000256" key="1">
    <source>
        <dbReference type="SAM" id="MobiDB-lite"/>
    </source>
</evidence>